<dbReference type="PROSITE" id="PS51257">
    <property type="entry name" value="PROKAR_LIPOPROTEIN"/>
    <property type="match status" value="1"/>
</dbReference>
<gene>
    <name evidence="2" type="ORF">WKV53_15060</name>
</gene>
<dbReference type="Proteomes" id="UP001371305">
    <property type="component" value="Unassembled WGS sequence"/>
</dbReference>
<name>A0ABU9AW87_9BACT</name>
<feature type="transmembrane region" description="Helical" evidence="1">
    <location>
        <begin position="12"/>
        <end position="32"/>
    </location>
</feature>
<proteinExistence type="predicted"/>
<reference evidence="2 3" key="1">
    <citation type="submission" date="2024-04" db="EMBL/GenBank/DDBJ databases">
        <title>Luteolibacter sp. isolated from soil.</title>
        <authorList>
            <person name="An J."/>
        </authorList>
    </citation>
    <scope>NUCLEOTIDE SEQUENCE [LARGE SCALE GENOMIC DNA]</scope>
    <source>
        <strain evidence="2 3">Y139</strain>
    </source>
</reference>
<feature type="transmembrane region" description="Helical" evidence="1">
    <location>
        <begin position="69"/>
        <end position="88"/>
    </location>
</feature>
<comment type="caution">
    <text evidence="2">The sequence shown here is derived from an EMBL/GenBank/DDBJ whole genome shotgun (WGS) entry which is preliminary data.</text>
</comment>
<feature type="transmembrane region" description="Helical" evidence="1">
    <location>
        <begin position="100"/>
        <end position="119"/>
    </location>
</feature>
<keyword evidence="1" id="KW-0472">Membrane</keyword>
<organism evidence="2 3">
    <name type="scientific">Luteolibacter soli</name>
    <dbReference type="NCBI Taxonomy" id="3135280"/>
    <lineage>
        <taxon>Bacteria</taxon>
        <taxon>Pseudomonadati</taxon>
        <taxon>Verrucomicrobiota</taxon>
        <taxon>Verrucomicrobiia</taxon>
        <taxon>Verrucomicrobiales</taxon>
        <taxon>Verrucomicrobiaceae</taxon>
        <taxon>Luteolibacter</taxon>
    </lineage>
</organism>
<dbReference type="EMBL" id="JBBUKT010000005">
    <property type="protein sequence ID" value="MEK7951833.1"/>
    <property type="molecule type" value="Genomic_DNA"/>
</dbReference>
<protein>
    <submittedName>
        <fullName evidence="2">Uncharacterized protein</fullName>
    </submittedName>
</protein>
<accession>A0ABU9AW87</accession>
<keyword evidence="1" id="KW-0812">Transmembrane</keyword>
<evidence type="ECO:0000313" key="2">
    <source>
        <dbReference type="EMBL" id="MEK7951833.1"/>
    </source>
</evidence>
<evidence type="ECO:0000256" key="1">
    <source>
        <dbReference type="SAM" id="Phobius"/>
    </source>
</evidence>
<feature type="transmembrane region" description="Helical" evidence="1">
    <location>
        <begin position="38"/>
        <end position="57"/>
    </location>
</feature>
<evidence type="ECO:0000313" key="3">
    <source>
        <dbReference type="Proteomes" id="UP001371305"/>
    </source>
</evidence>
<sequence>MSVIRYFASLRVPKLVLWCYLAWYLTIVSCYFDPSPVVWLTALGMGSLIGIALVFATKVQGQAMERWTVVRLFMFPFCVSSYSTLVKGKGFVLVFPMHRGPLLAGVGACVGVVVFRWVCRWVVGGKEKARDVGAGIA</sequence>
<keyword evidence="3" id="KW-1185">Reference proteome</keyword>
<keyword evidence="1" id="KW-1133">Transmembrane helix</keyword>